<dbReference type="GO" id="GO:0008474">
    <property type="term" value="F:palmitoyl-(protein) hydrolase activity"/>
    <property type="evidence" value="ECO:0007669"/>
    <property type="project" value="UniProtKB-EC"/>
</dbReference>
<accession>J4GP74</accession>
<keyword evidence="6" id="KW-0276">Fatty acid metabolism</keyword>
<protein>
    <recommendedName>
        <fullName evidence="3">Acyl-protein thioesterase 1</fullName>
        <ecNumber evidence="2">3.1.2.22</ecNumber>
    </recommendedName>
    <alternativeName>
        <fullName evidence="8">Palmitoyl-protein hydrolase</fullName>
    </alternativeName>
</protein>
<dbReference type="GO" id="GO:0052689">
    <property type="term" value="F:carboxylic ester hydrolase activity"/>
    <property type="evidence" value="ECO:0007669"/>
    <property type="project" value="UniProtKB-KW"/>
</dbReference>
<dbReference type="AlphaFoldDB" id="J4GP74"/>
<evidence type="ECO:0000256" key="6">
    <source>
        <dbReference type="ARBA" id="ARBA00022832"/>
    </source>
</evidence>
<dbReference type="Proteomes" id="UP000006352">
    <property type="component" value="Unassembled WGS sequence"/>
</dbReference>
<evidence type="ECO:0000259" key="10">
    <source>
        <dbReference type="Pfam" id="PF02230"/>
    </source>
</evidence>
<evidence type="ECO:0000313" key="12">
    <source>
        <dbReference type="Proteomes" id="UP000006352"/>
    </source>
</evidence>
<dbReference type="OrthoDB" id="2418081at2759"/>
<sequence>MAVTANGGMEMPSWYDIFDFDGYSREDEAGMHKSAASLNAFLDSEIAVGIPAHRIVLGGFSQGGVMSLLTALTSDKKLSGVVVLSGRLPLQGKITSMATPSNITTPIFWGHGKDDPLVKFDTAIRSVEILKLQLNIPTADLESPEKGGLMFNSYEDLPHSASNEELRDLKAWLKKVLPST</sequence>
<evidence type="ECO:0000256" key="9">
    <source>
        <dbReference type="ARBA" id="ARBA00047337"/>
    </source>
</evidence>
<evidence type="ECO:0000256" key="7">
    <source>
        <dbReference type="ARBA" id="ARBA00029392"/>
    </source>
</evidence>
<evidence type="ECO:0000256" key="2">
    <source>
        <dbReference type="ARBA" id="ARBA00012423"/>
    </source>
</evidence>
<name>J4GP74_9APHY</name>
<gene>
    <name evidence="11" type="ORF">FIBRA_04406</name>
</gene>
<dbReference type="STRING" id="599839.J4GP74"/>
<proteinExistence type="inferred from homology"/>
<dbReference type="Gene3D" id="3.40.50.1820">
    <property type="entry name" value="alpha/beta hydrolase"/>
    <property type="match status" value="1"/>
</dbReference>
<keyword evidence="4" id="KW-0719">Serine esterase</keyword>
<reference evidence="11 12" key="1">
    <citation type="journal article" date="2012" name="Appl. Environ. Microbiol.">
        <title>Short-read sequencing for genomic analysis of the brown rot fungus Fibroporia radiculosa.</title>
        <authorList>
            <person name="Tang J.D."/>
            <person name="Perkins A.D."/>
            <person name="Sonstegard T.S."/>
            <person name="Schroeder S.G."/>
            <person name="Burgess S.C."/>
            <person name="Diehl S.V."/>
        </authorList>
    </citation>
    <scope>NUCLEOTIDE SEQUENCE [LARGE SCALE GENOMIC DNA]</scope>
    <source>
        <strain evidence="11 12">TFFH 294</strain>
    </source>
</reference>
<evidence type="ECO:0000256" key="5">
    <source>
        <dbReference type="ARBA" id="ARBA00022801"/>
    </source>
</evidence>
<organism evidence="11 12">
    <name type="scientific">Fibroporia radiculosa</name>
    <dbReference type="NCBI Taxonomy" id="599839"/>
    <lineage>
        <taxon>Eukaryota</taxon>
        <taxon>Fungi</taxon>
        <taxon>Dikarya</taxon>
        <taxon>Basidiomycota</taxon>
        <taxon>Agaricomycotina</taxon>
        <taxon>Agaricomycetes</taxon>
        <taxon>Polyporales</taxon>
        <taxon>Fibroporiaceae</taxon>
        <taxon>Fibroporia</taxon>
    </lineage>
</organism>
<dbReference type="RefSeq" id="XP_012181598.1">
    <property type="nucleotide sequence ID" value="XM_012326208.1"/>
</dbReference>
<evidence type="ECO:0000256" key="1">
    <source>
        <dbReference type="ARBA" id="ARBA00006499"/>
    </source>
</evidence>
<evidence type="ECO:0000256" key="3">
    <source>
        <dbReference type="ARBA" id="ARBA00014923"/>
    </source>
</evidence>
<dbReference type="EC" id="3.1.2.22" evidence="2"/>
<dbReference type="SUPFAM" id="SSF53474">
    <property type="entry name" value="alpha/beta-Hydrolases"/>
    <property type="match status" value="1"/>
</dbReference>
<feature type="domain" description="Phospholipase/carboxylesterase/thioesterase" evidence="10">
    <location>
        <begin position="2"/>
        <end position="176"/>
    </location>
</feature>
<comment type="catalytic activity">
    <reaction evidence="9">
        <text>S-hexadecanoyl-L-cysteinyl-[protein] + H2O = L-cysteinyl-[protein] + hexadecanoate + H(+)</text>
        <dbReference type="Rhea" id="RHEA:19233"/>
        <dbReference type="Rhea" id="RHEA-COMP:10131"/>
        <dbReference type="Rhea" id="RHEA-COMP:11032"/>
        <dbReference type="ChEBI" id="CHEBI:7896"/>
        <dbReference type="ChEBI" id="CHEBI:15377"/>
        <dbReference type="ChEBI" id="CHEBI:15378"/>
        <dbReference type="ChEBI" id="CHEBI:29950"/>
        <dbReference type="ChEBI" id="CHEBI:74151"/>
        <dbReference type="EC" id="3.1.2.22"/>
    </reaction>
</comment>
<dbReference type="PANTHER" id="PTHR10655:SF17">
    <property type="entry name" value="LYSOPHOSPHOLIPASE-LIKE PROTEIN 1"/>
    <property type="match status" value="1"/>
</dbReference>
<comment type="similarity">
    <text evidence="1">Belongs to the AB hydrolase superfamily. AB hydrolase 2 family.</text>
</comment>
<dbReference type="Pfam" id="PF02230">
    <property type="entry name" value="Abhydrolase_2"/>
    <property type="match status" value="1"/>
</dbReference>
<dbReference type="PANTHER" id="PTHR10655">
    <property type="entry name" value="LYSOPHOSPHOLIPASE-RELATED"/>
    <property type="match status" value="1"/>
</dbReference>
<dbReference type="InterPro" id="IPR050565">
    <property type="entry name" value="LYPA1-2/EST-like"/>
</dbReference>
<dbReference type="EMBL" id="HE797076">
    <property type="protein sequence ID" value="CCM02315.1"/>
    <property type="molecule type" value="Genomic_DNA"/>
</dbReference>
<dbReference type="GeneID" id="24097226"/>
<dbReference type="GO" id="GO:0005737">
    <property type="term" value="C:cytoplasm"/>
    <property type="evidence" value="ECO:0007669"/>
    <property type="project" value="TreeGrafter"/>
</dbReference>
<keyword evidence="12" id="KW-1185">Reference proteome</keyword>
<dbReference type="InterPro" id="IPR029058">
    <property type="entry name" value="AB_hydrolase_fold"/>
</dbReference>
<comment type="function">
    <text evidence="7">Hydrolyzes fatty acids from S-acylated cysteine residues in proteins with a strong preference for palmitoylated G-alpha proteins over other acyl substrates. Mediates the deacylation of G-alpha proteins such as GPA1 in vivo, but has weak or no activity toward palmitoylated Ras proteins. Has weak lysophospholipase activity in vitro; however such activity may not exist in vivo.</text>
</comment>
<evidence type="ECO:0000256" key="4">
    <source>
        <dbReference type="ARBA" id="ARBA00022487"/>
    </source>
</evidence>
<dbReference type="FunCoup" id="J4GP74">
    <property type="interactions" value="343"/>
</dbReference>
<dbReference type="GO" id="GO:0006631">
    <property type="term" value="P:fatty acid metabolic process"/>
    <property type="evidence" value="ECO:0007669"/>
    <property type="project" value="UniProtKB-KW"/>
</dbReference>
<evidence type="ECO:0000256" key="8">
    <source>
        <dbReference type="ARBA" id="ARBA00031195"/>
    </source>
</evidence>
<dbReference type="InterPro" id="IPR003140">
    <property type="entry name" value="PLipase/COase/thioEstase"/>
</dbReference>
<keyword evidence="5" id="KW-0378">Hydrolase</keyword>
<evidence type="ECO:0000313" key="11">
    <source>
        <dbReference type="EMBL" id="CCM02315.1"/>
    </source>
</evidence>
<dbReference type="InParanoid" id="J4GP74"/>
<dbReference type="HOGENOM" id="CLU_049413_3_7_1"/>
<keyword evidence="6" id="KW-0443">Lipid metabolism</keyword>